<proteinExistence type="predicted"/>
<dbReference type="GO" id="GO:0008270">
    <property type="term" value="F:zinc ion binding"/>
    <property type="evidence" value="ECO:0007669"/>
    <property type="project" value="UniProtKB-KW"/>
</dbReference>
<feature type="domain" description="CCHC-type" evidence="2">
    <location>
        <begin position="109"/>
        <end position="124"/>
    </location>
</feature>
<sequence>MASCATPSITFFFNSSYSSLKSLVAIPLFGKLGLQLIAREQQLLLPFLTMTLVYEASLAGQCRCKEREQQLLLTRAEWKAKFEERKSNEAYGSNAKKYHSRFDKSKIDCRKCGKFGHFTNECEESKKKVM</sequence>
<organism evidence="4 5">
    <name type="scientific">Oryza sativa subsp. japonica</name>
    <name type="common">Rice</name>
    <dbReference type="NCBI Taxonomy" id="39947"/>
    <lineage>
        <taxon>Eukaryota</taxon>
        <taxon>Viridiplantae</taxon>
        <taxon>Streptophyta</taxon>
        <taxon>Embryophyta</taxon>
        <taxon>Tracheophyta</taxon>
        <taxon>Spermatophyta</taxon>
        <taxon>Magnoliopsida</taxon>
        <taxon>Liliopsida</taxon>
        <taxon>Poales</taxon>
        <taxon>Poaceae</taxon>
        <taxon>BOP clade</taxon>
        <taxon>Oryzoideae</taxon>
        <taxon>Oryzeae</taxon>
        <taxon>Oryzinae</taxon>
        <taxon>Oryza</taxon>
        <taxon>Oryza sativa</taxon>
    </lineage>
</organism>
<dbReference type="InterPro" id="IPR036875">
    <property type="entry name" value="Znf_CCHC_sf"/>
</dbReference>
<evidence type="ECO:0000313" key="3">
    <source>
        <dbReference type="EMBL" id="BAD22332.1"/>
    </source>
</evidence>
<dbReference type="GO" id="GO:0003676">
    <property type="term" value="F:nucleic acid binding"/>
    <property type="evidence" value="ECO:0007669"/>
    <property type="project" value="InterPro"/>
</dbReference>
<protein>
    <recommendedName>
        <fullName evidence="2">CCHC-type domain-containing protein</fullName>
    </recommendedName>
</protein>
<keyword evidence="1" id="KW-0479">Metal-binding</keyword>
<accession>Q6K292</accession>
<keyword evidence="1" id="KW-0862">Zinc</keyword>
<reference evidence="4" key="2">
    <citation type="submission" date="2002-11" db="EMBL/GenBank/DDBJ databases">
        <title>Oryza sativa nipponbare(GA3) genomic DNA, chromosome 9, BAC clone:B1080A02.</title>
        <authorList>
            <person name="Sasaki T."/>
            <person name="Matsumoto T."/>
            <person name="Katayose Y."/>
        </authorList>
    </citation>
    <scope>NUCLEOTIDE SEQUENCE</scope>
</reference>
<reference evidence="3" key="1">
    <citation type="submission" date="2002-07" db="EMBL/GenBank/DDBJ databases">
        <title>Oryza sativa nipponbare(GA3) genomic DNA, chromosome 9, PAC clone:P0574F11.</title>
        <authorList>
            <person name="Sasaki T."/>
            <person name="Matsumoto T."/>
            <person name="Hattori M."/>
            <person name="Sakaki Y."/>
            <person name="Katayose Y."/>
        </authorList>
    </citation>
    <scope>NUCLEOTIDE SEQUENCE</scope>
</reference>
<evidence type="ECO:0000313" key="4">
    <source>
        <dbReference type="EMBL" id="BAD22496.1"/>
    </source>
</evidence>
<dbReference type="EMBL" id="AP005905">
    <property type="protein sequence ID" value="BAD22496.1"/>
    <property type="molecule type" value="Genomic_DNA"/>
</dbReference>
<dbReference type="AlphaFoldDB" id="Q6K292"/>
<evidence type="ECO:0000256" key="1">
    <source>
        <dbReference type="PROSITE-ProRule" id="PRU00047"/>
    </source>
</evidence>
<reference evidence="5" key="3">
    <citation type="journal article" date="2005" name="Nature">
        <title>The map-based sequence of the rice genome.</title>
        <authorList>
            <consortium name="International rice genome sequencing project (IRGSP)"/>
            <person name="Matsumoto T."/>
            <person name="Wu J."/>
            <person name="Kanamori H."/>
            <person name="Katayose Y."/>
            <person name="Fujisawa M."/>
            <person name="Namiki N."/>
            <person name="Mizuno H."/>
            <person name="Yamamoto K."/>
            <person name="Antonio B.A."/>
            <person name="Baba T."/>
            <person name="Sakata K."/>
            <person name="Nagamura Y."/>
            <person name="Aoki H."/>
            <person name="Arikawa K."/>
            <person name="Arita K."/>
            <person name="Bito T."/>
            <person name="Chiden Y."/>
            <person name="Fujitsuka N."/>
            <person name="Fukunaka R."/>
            <person name="Hamada M."/>
            <person name="Harada C."/>
            <person name="Hayashi A."/>
            <person name="Hijishita S."/>
            <person name="Honda M."/>
            <person name="Hosokawa S."/>
            <person name="Ichikawa Y."/>
            <person name="Idonuma A."/>
            <person name="Iijima M."/>
            <person name="Ikeda M."/>
            <person name="Ikeno M."/>
            <person name="Ito K."/>
            <person name="Ito S."/>
            <person name="Ito T."/>
            <person name="Ito Y."/>
            <person name="Ito Y."/>
            <person name="Iwabuchi A."/>
            <person name="Kamiya K."/>
            <person name="Karasawa W."/>
            <person name="Kurita K."/>
            <person name="Katagiri S."/>
            <person name="Kikuta A."/>
            <person name="Kobayashi H."/>
            <person name="Kobayashi N."/>
            <person name="Machita K."/>
            <person name="Maehara T."/>
            <person name="Masukawa M."/>
            <person name="Mizubayashi T."/>
            <person name="Mukai Y."/>
            <person name="Nagasaki H."/>
            <person name="Nagata Y."/>
            <person name="Naito S."/>
            <person name="Nakashima M."/>
            <person name="Nakama Y."/>
            <person name="Nakamichi Y."/>
            <person name="Nakamura M."/>
            <person name="Meguro A."/>
            <person name="Negishi M."/>
            <person name="Ohta I."/>
            <person name="Ohta T."/>
            <person name="Okamoto M."/>
            <person name="Ono N."/>
            <person name="Saji S."/>
            <person name="Sakaguchi M."/>
            <person name="Sakai K."/>
            <person name="Shibata M."/>
            <person name="Shimokawa T."/>
            <person name="Song J."/>
            <person name="Takazaki Y."/>
            <person name="Terasawa K."/>
            <person name="Tsugane M."/>
            <person name="Tsuji K."/>
            <person name="Ueda S."/>
            <person name="Waki K."/>
            <person name="Yamagata H."/>
            <person name="Yamamoto M."/>
            <person name="Yamamoto S."/>
            <person name="Yamane H."/>
            <person name="Yoshiki S."/>
            <person name="Yoshihara R."/>
            <person name="Yukawa K."/>
            <person name="Zhong H."/>
            <person name="Yano M."/>
            <person name="Yuan Q."/>
            <person name="Ouyang S."/>
            <person name="Liu J."/>
            <person name="Jones K.M."/>
            <person name="Gansberger K."/>
            <person name="Moffat K."/>
            <person name="Hill J."/>
            <person name="Bera J."/>
            <person name="Fadrosh D."/>
            <person name="Jin S."/>
            <person name="Johri S."/>
            <person name="Kim M."/>
            <person name="Overton L."/>
            <person name="Reardon M."/>
            <person name="Tsitrin T."/>
            <person name="Vuong H."/>
            <person name="Weaver B."/>
            <person name="Ciecko A."/>
            <person name="Tallon L."/>
            <person name="Jackson J."/>
            <person name="Pai G."/>
            <person name="Aken S.V."/>
            <person name="Utterback T."/>
            <person name="Reidmuller S."/>
            <person name="Feldblyum T."/>
            <person name="Hsiao J."/>
            <person name="Zismann V."/>
            <person name="Iobst S."/>
            <person name="de Vazeille A.R."/>
            <person name="Buell C.R."/>
            <person name="Ying K."/>
            <person name="Li Y."/>
            <person name="Lu T."/>
            <person name="Huang Y."/>
            <person name="Zhao Q."/>
            <person name="Feng Q."/>
            <person name="Zhang L."/>
            <person name="Zhu J."/>
            <person name="Weng Q."/>
            <person name="Mu J."/>
            <person name="Lu Y."/>
            <person name="Fan D."/>
            <person name="Liu Y."/>
            <person name="Guan J."/>
            <person name="Zhang Y."/>
            <person name="Yu S."/>
            <person name="Liu X."/>
            <person name="Zhang Y."/>
            <person name="Hong G."/>
            <person name="Han B."/>
            <person name="Choisne N."/>
            <person name="Demange N."/>
            <person name="Orjeda G."/>
            <person name="Samain S."/>
            <person name="Cattolico L."/>
            <person name="Pelletier E."/>
            <person name="Couloux A."/>
            <person name="Segurens B."/>
            <person name="Wincker P."/>
            <person name="D'Hont A."/>
            <person name="Scarpelli C."/>
            <person name="Weissenbach J."/>
            <person name="Salanoubat M."/>
            <person name="Quetier F."/>
            <person name="Yu Y."/>
            <person name="Kim H.R."/>
            <person name="Rambo T."/>
            <person name="Currie J."/>
            <person name="Collura K."/>
            <person name="Luo M."/>
            <person name="Yang T."/>
            <person name="Ammiraju J.S.S."/>
            <person name="Engler F."/>
            <person name="Soderlund C."/>
            <person name="Wing R.A."/>
            <person name="Palmer L.E."/>
            <person name="de la Bastide M."/>
            <person name="Spiegel L."/>
            <person name="Nascimento L."/>
            <person name="Zutavern T."/>
            <person name="O'Shaughnessy A."/>
            <person name="Dike S."/>
            <person name="Dedhia N."/>
            <person name="Preston R."/>
            <person name="Balija V."/>
            <person name="McCombie W.R."/>
            <person name="Chow T."/>
            <person name="Chen H."/>
            <person name="Chung M."/>
            <person name="Chen C."/>
            <person name="Shaw J."/>
            <person name="Wu H."/>
            <person name="Hsiao K."/>
            <person name="Chao Y."/>
            <person name="Chu M."/>
            <person name="Cheng C."/>
            <person name="Hour A."/>
            <person name="Lee P."/>
            <person name="Lin S."/>
            <person name="Lin Y."/>
            <person name="Liou J."/>
            <person name="Liu S."/>
            <person name="Hsing Y."/>
            <person name="Raghuvanshi S."/>
            <person name="Mohanty A."/>
            <person name="Bharti A.K."/>
            <person name="Gaur A."/>
            <person name="Gupta V."/>
            <person name="Kumar D."/>
            <person name="Ravi V."/>
            <person name="Vij S."/>
            <person name="Kapur A."/>
            <person name="Khurana P."/>
            <person name="Khurana P."/>
            <person name="Khurana J.P."/>
            <person name="Tyagi A.K."/>
            <person name="Gaikwad K."/>
            <person name="Singh A."/>
            <person name="Dalal V."/>
            <person name="Srivastava S."/>
            <person name="Dixit A."/>
            <person name="Pal A.K."/>
            <person name="Ghazi I.A."/>
            <person name="Yadav M."/>
            <person name="Pandit A."/>
            <person name="Bhargava A."/>
            <person name="Sureshbabu K."/>
            <person name="Batra K."/>
            <person name="Sharma T.R."/>
            <person name="Mohapatra T."/>
            <person name="Singh N.K."/>
            <person name="Messing J."/>
            <person name="Nelson A.B."/>
            <person name="Fuks G."/>
            <person name="Kavchok S."/>
            <person name="Keizer G."/>
            <person name="Linton E."/>
            <person name="Llaca V."/>
            <person name="Song R."/>
            <person name="Tanyolac B."/>
            <person name="Young S."/>
            <person name="Ho-Il K."/>
            <person name="Hahn J.H."/>
            <person name="Sangsakoo G."/>
            <person name="Vanavichit A."/>
            <person name="de Mattos Luiz.A.T."/>
            <person name="Zimmer P.D."/>
            <person name="Malone G."/>
            <person name="Dellagostin O."/>
            <person name="de Oliveira A.C."/>
            <person name="Bevan M."/>
            <person name="Bancroft I."/>
            <person name="Minx P."/>
            <person name="Cordum H."/>
            <person name="Wilson R."/>
            <person name="Cheng Z."/>
            <person name="Jin W."/>
            <person name="Jiang J."/>
            <person name="Leong S.A."/>
            <person name="Iwama H."/>
            <person name="Gojobori T."/>
            <person name="Itoh T."/>
            <person name="Niimura Y."/>
            <person name="Fujii Y."/>
            <person name="Habara T."/>
            <person name="Sakai H."/>
            <person name="Sato Y."/>
            <person name="Wilson G."/>
            <person name="Kumar K."/>
            <person name="McCouch S."/>
            <person name="Juretic N."/>
            <person name="Hoen D."/>
            <person name="Wright S."/>
            <person name="Bruskiewich R."/>
            <person name="Bureau T."/>
            <person name="Miyao A."/>
            <person name="Hirochika H."/>
            <person name="Nishikawa T."/>
            <person name="Kadowaki K."/>
            <person name="Sugiura M."/>
            <person name="Burr B."/>
            <person name="Sasaki T."/>
        </authorList>
    </citation>
    <scope>NUCLEOTIDE SEQUENCE [LARGE SCALE GENOMIC DNA]</scope>
    <source>
        <strain evidence="5">cv. Nipponbare</strain>
    </source>
</reference>
<evidence type="ECO:0000313" key="5">
    <source>
        <dbReference type="Proteomes" id="UP000000763"/>
    </source>
</evidence>
<name>Q6K292_ORYSJ</name>
<dbReference type="Proteomes" id="UP000000763">
    <property type="component" value="Chromosome 9"/>
</dbReference>
<reference evidence="5" key="4">
    <citation type="journal article" date="2008" name="Nucleic Acids Res.">
        <title>The rice annotation project database (RAP-DB): 2008 update.</title>
        <authorList>
            <consortium name="The rice annotation project (RAP)"/>
        </authorList>
    </citation>
    <scope>GENOME REANNOTATION</scope>
    <source>
        <strain evidence="5">cv. Nipponbare</strain>
    </source>
</reference>
<evidence type="ECO:0000259" key="2">
    <source>
        <dbReference type="PROSITE" id="PS50158"/>
    </source>
</evidence>
<dbReference type="EMBL" id="AP005590">
    <property type="protein sequence ID" value="BAD22332.1"/>
    <property type="molecule type" value="Genomic_DNA"/>
</dbReference>
<dbReference type="PROSITE" id="PS50158">
    <property type="entry name" value="ZF_CCHC"/>
    <property type="match status" value="1"/>
</dbReference>
<dbReference type="InterPro" id="IPR001878">
    <property type="entry name" value="Znf_CCHC"/>
</dbReference>
<dbReference type="SUPFAM" id="SSF57756">
    <property type="entry name" value="Retrovirus zinc finger-like domains"/>
    <property type="match status" value="1"/>
</dbReference>
<gene>
    <name evidence="4" type="ORF">B1080A02.34</name>
    <name evidence="3" type="ORF">P0574F11.11</name>
</gene>
<keyword evidence="1" id="KW-0863">Zinc-finger</keyword>